<evidence type="ECO:0000256" key="1">
    <source>
        <dbReference type="SAM" id="MobiDB-lite"/>
    </source>
</evidence>
<organism evidence="2 3">
    <name type="scientific">Nocardia aurea</name>
    <dbReference type="NCBI Taxonomy" id="2144174"/>
    <lineage>
        <taxon>Bacteria</taxon>
        <taxon>Bacillati</taxon>
        <taxon>Actinomycetota</taxon>
        <taxon>Actinomycetes</taxon>
        <taxon>Mycobacteriales</taxon>
        <taxon>Nocardiaceae</taxon>
        <taxon>Nocardia</taxon>
    </lineage>
</organism>
<feature type="compositionally biased region" description="Gly residues" evidence="1">
    <location>
        <begin position="71"/>
        <end position="92"/>
    </location>
</feature>
<name>A0ABV3FXV1_9NOCA</name>
<feature type="region of interest" description="Disordered" evidence="1">
    <location>
        <begin position="32"/>
        <end position="96"/>
    </location>
</feature>
<feature type="compositionally biased region" description="Polar residues" evidence="1">
    <location>
        <begin position="50"/>
        <end position="64"/>
    </location>
</feature>
<keyword evidence="3" id="KW-1185">Reference proteome</keyword>
<dbReference type="EMBL" id="JBFAKC010000010">
    <property type="protein sequence ID" value="MEV0710264.1"/>
    <property type="molecule type" value="Genomic_DNA"/>
</dbReference>
<dbReference type="Pfam" id="PF12079">
    <property type="entry name" value="DUF3558"/>
    <property type="match status" value="1"/>
</dbReference>
<comment type="caution">
    <text evidence="2">The sequence shown here is derived from an EMBL/GenBank/DDBJ whole genome shotgun (WGS) entry which is preliminary data.</text>
</comment>
<proteinExistence type="predicted"/>
<sequence>MSNRGRRWRASIGLVLGVVVPVLIVTACSVDEQNSDPTRSGTAGATASSVSKTPSPTGAASTNNPGETQGNPGGAGGGDTGQTGGEQPGNPGGTDTCGATPCGTTGNPAPAPGGTDTCGGATVCGAAVWDPCWISDADITELGFRPDSRQVLSNSGGVSDKSCQWQSLTGKSEFTIASTWQTLEEFKQSGRYVDFGSLSVGGRDAYRYRAAQDTNKIGCYIGIPVQGGLVAFVTRNLKPDAPQEPCVAAQRISEALVGYVPRAM</sequence>
<dbReference type="InterPro" id="IPR024520">
    <property type="entry name" value="DUF3558"/>
</dbReference>
<evidence type="ECO:0000313" key="2">
    <source>
        <dbReference type="EMBL" id="MEV0710264.1"/>
    </source>
</evidence>
<dbReference type="Proteomes" id="UP001551695">
    <property type="component" value="Unassembled WGS sequence"/>
</dbReference>
<feature type="compositionally biased region" description="Low complexity" evidence="1">
    <location>
        <begin position="40"/>
        <end position="49"/>
    </location>
</feature>
<accession>A0ABV3FXV1</accession>
<dbReference type="PROSITE" id="PS51257">
    <property type="entry name" value="PROKAR_LIPOPROTEIN"/>
    <property type="match status" value="1"/>
</dbReference>
<protein>
    <submittedName>
        <fullName evidence="2">DUF3558 family protein</fullName>
    </submittedName>
</protein>
<dbReference type="RefSeq" id="WP_357786064.1">
    <property type="nucleotide sequence ID" value="NZ_JBFAKC010000010.1"/>
</dbReference>
<evidence type="ECO:0000313" key="3">
    <source>
        <dbReference type="Proteomes" id="UP001551695"/>
    </source>
</evidence>
<reference evidence="2 3" key="1">
    <citation type="submission" date="2024-06" db="EMBL/GenBank/DDBJ databases">
        <title>The Natural Products Discovery Center: Release of the First 8490 Sequenced Strains for Exploring Actinobacteria Biosynthetic Diversity.</title>
        <authorList>
            <person name="Kalkreuter E."/>
            <person name="Kautsar S.A."/>
            <person name="Yang D."/>
            <person name="Bader C.D."/>
            <person name="Teijaro C.N."/>
            <person name="Fluegel L."/>
            <person name="Davis C.M."/>
            <person name="Simpson J.R."/>
            <person name="Lauterbach L."/>
            <person name="Steele A.D."/>
            <person name="Gui C."/>
            <person name="Meng S."/>
            <person name="Li G."/>
            <person name="Viehrig K."/>
            <person name="Ye F."/>
            <person name="Su P."/>
            <person name="Kiefer A.F."/>
            <person name="Nichols A."/>
            <person name="Cepeda A.J."/>
            <person name="Yan W."/>
            <person name="Fan B."/>
            <person name="Jiang Y."/>
            <person name="Adhikari A."/>
            <person name="Zheng C.-J."/>
            <person name="Schuster L."/>
            <person name="Cowan T.M."/>
            <person name="Smanski M.J."/>
            <person name="Chevrette M.G."/>
            <person name="De Carvalho L.P.S."/>
            <person name="Shen B."/>
        </authorList>
    </citation>
    <scope>NUCLEOTIDE SEQUENCE [LARGE SCALE GENOMIC DNA]</scope>
    <source>
        <strain evidence="2 3">NPDC050403</strain>
    </source>
</reference>
<gene>
    <name evidence="2" type="ORF">AB0I48_22095</name>
</gene>